<dbReference type="EMBL" id="BAABDE010000031">
    <property type="protein sequence ID" value="GAA3834885.1"/>
    <property type="molecule type" value="Genomic_DNA"/>
</dbReference>
<name>A0ABP7J4W8_9ACTN</name>
<feature type="region of interest" description="Disordered" evidence="1">
    <location>
        <begin position="41"/>
        <end position="107"/>
    </location>
</feature>
<sequence length="107" mass="11823">MDPRSDVLQDPDNWARASHRAKARFIDLSAAPDLDIWRNALESPSKDAPSALLPQARNRDAPRSQREGPRRRCGPGGPNRTRVGHGATKHARTITNAVELQRKDGTP</sequence>
<evidence type="ECO:0000313" key="2">
    <source>
        <dbReference type="EMBL" id="GAA3834885.1"/>
    </source>
</evidence>
<proteinExistence type="predicted"/>
<reference evidence="3" key="1">
    <citation type="journal article" date="2019" name="Int. J. Syst. Evol. Microbiol.">
        <title>The Global Catalogue of Microorganisms (GCM) 10K type strain sequencing project: providing services to taxonomists for standard genome sequencing and annotation.</title>
        <authorList>
            <consortium name="The Broad Institute Genomics Platform"/>
            <consortium name="The Broad Institute Genome Sequencing Center for Infectious Disease"/>
            <person name="Wu L."/>
            <person name="Ma J."/>
        </authorList>
    </citation>
    <scope>NUCLEOTIDE SEQUENCE [LARGE SCALE GENOMIC DNA]</scope>
    <source>
        <strain evidence="3">JCM 17138</strain>
    </source>
</reference>
<comment type="caution">
    <text evidence="2">The sequence shown here is derived from an EMBL/GenBank/DDBJ whole genome shotgun (WGS) entry which is preliminary data.</text>
</comment>
<gene>
    <name evidence="2" type="ORF">GCM10022403_079590</name>
</gene>
<evidence type="ECO:0000313" key="3">
    <source>
        <dbReference type="Proteomes" id="UP001501009"/>
    </source>
</evidence>
<organism evidence="2 3">
    <name type="scientific">Streptomyces coacervatus</name>
    <dbReference type="NCBI Taxonomy" id="647381"/>
    <lineage>
        <taxon>Bacteria</taxon>
        <taxon>Bacillati</taxon>
        <taxon>Actinomycetota</taxon>
        <taxon>Actinomycetes</taxon>
        <taxon>Kitasatosporales</taxon>
        <taxon>Streptomycetaceae</taxon>
        <taxon>Streptomyces</taxon>
    </lineage>
</organism>
<protein>
    <submittedName>
        <fullName evidence="2">Uncharacterized protein</fullName>
    </submittedName>
</protein>
<dbReference type="Proteomes" id="UP001501009">
    <property type="component" value="Unassembled WGS sequence"/>
</dbReference>
<evidence type="ECO:0000256" key="1">
    <source>
        <dbReference type="SAM" id="MobiDB-lite"/>
    </source>
</evidence>
<keyword evidence="3" id="KW-1185">Reference proteome</keyword>
<accession>A0ABP7J4W8</accession>
<feature type="compositionally biased region" description="Basic and acidic residues" evidence="1">
    <location>
        <begin position="57"/>
        <end position="70"/>
    </location>
</feature>